<keyword evidence="11 18" id="KW-0472">Membrane</keyword>
<keyword evidence="10 16" id="KW-0518">Myosin</keyword>
<feature type="region of interest" description="Disordered" evidence="17">
    <location>
        <begin position="599"/>
        <end position="635"/>
    </location>
</feature>
<dbReference type="Gene3D" id="1.10.10.60">
    <property type="entry name" value="Homeodomain-like"/>
    <property type="match status" value="1"/>
</dbReference>
<feature type="compositionally biased region" description="Acidic residues" evidence="17">
    <location>
        <begin position="615"/>
        <end position="627"/>
    </location>
</feature>
<evidence type="ECO:0000256" key="5">
    <source>
        <dbReference type="ARBA" id="ARBA00022679"/>
    </source>
</evidence>
<evidence type="ECO:0000256" key="14">
    <source>
        <dbReference type="ARBA" id="ARBA00023203"/>
    </source>
</evidence>
<dbReference type="GeneID" id="77732029"/>
<feature type="region of interest" description="Disordered" evidence="17">
    <location>
        <begin position="795"/>
        <end position="816"/>
    </location>
</feature>
<sequence length="1995" mass="223656">MSAPPKNSSSRFQGVSDLSALPSIAEDTILATLRERYLASQPYTSISSSALVSVNPHTYLPINGDSSLQDYVSEYYQSAVDDATSRDATPVVKEKLGPHIFRLALSSYYNMKRTGQDQILVLTGAMGSGKTEMRRLVIKAIAEVAIAAPGKKGSKLGGQIANAQYILESFGNAHTLTNDNASRFGNYTELQFNERGRLAGLKAIEYYFERSRVSQTPAVGERNFHIFYYLVSGVQGEERSFLKLGKVDDYRYLQCRVRRQGTEDQQRFEQLKQAFKHVGLSQRLVAQVCQLLATILHIGNLHFTADDRSHEGASVVNYEVLATVAEFLGVSHEALAELFSFKTLLLGKEVCTTFLDGEQAEGVRDELARTLYSLLFSWLNEHINQKLCKDSFSSYVALLDLPGHQNASVQMGASVNSVDQFCFNFANEKVHNWLLHRIHETSLEEASKEKLPVTRLPYFDNSECLRMMSDSKGGLIHIMDNEARRKRSESSMLEAMGKRHAGHASFSVQADRGSGAFTINHYGGSVSYSAENFLERNANETSSDILRLLRGSTASHVSEDQGSNNPFIKSLFSSKSITTQVHPRNDETIVAVQQPVRPMRAPSMRRKKNSKLAAVDEENNAGDDGDEVGGGNDASAGGHEMQCVAGQHWQALNLLLSSFDQAQPWFIFCLRPNDSQLPAQVEIRSMKAQIRAMGLSEMAQKLQTSYEVRMTYAEACERYGEELSVRGILEGPSHVDRLKDLKRVLSYEDKDMGIGANRVFLSHLAFHRFEDRLRAAEGDEQRRPREEVEMLEGRLPDPFTPYRSISPASPAFEKDPYDRDDSQIALPLVSHAQPLRHHDNFSVDDFDERREFAPSEISGKFGDAASNVGTEAYAPSRNMFRDFDTKEKDVLDTAPQDGEVTETYKESSARRRWVALCWILTFWVPGPLLSWWGGMKRPDVRQAWREKLAINMIIWFICACTIFVIAILGPVICPTQHVFSSSELAAKSYTNDPNNALVAVRGEVFDLVSLAKTHLTAVPVVPVRQVMQYGGLDASNIFPVQVSALCSGTRGSLSPYVTLDTTNTTDPYSKYHDFRAYTTDPRPDWYQEQMIVMRSRFRKGFMGYTKKDVRNMASSGRAVGIYQDKVYELTTYIRQNGGGLRAPDGVQLGADDTRDRQFMSDQVLQVFTYNSGQDVTQLFDNLASNIGQDVVNWQRDCLRNLFIIGELDTRDSPQCQFSTYILLALSIVMVSIIGFKFIAALHFGSSRAPENHDKFIICQVPCYTEGEESLRRTIDSVVKTKYDDKRKLLLIICDGNIKGYGNEKATPAIVLDILGVDPNADPEPLSFQSLGEGAKQHNMGKIYAGLYECSGHVVPYLVIVKVGKPTERPKPGNRGKRDSQMVVMHFLNKIHFNAPMNPLELEMYHQIKNVIGVNPSFYEYLFMVDADTTVQELSLNRLVSAMMHDKKVIGVCGETSLANSKQSIVTMAQVYEYFISHHLAKAFESLFGSITCLPGCFSMYRLRTPDTHKPLFISNQIIHDYSENRVDTLHLKNLLHLGEDRYLTTLVLKHFPAYKTKFVRDAHAETVAPDSASVLLSQRRRWINSTVHNLAELVFLDQLCGFCCFSMRFVVFIDLLSTVIAPVTVAYIGYLLYIVIGKGGTIPILSIVMLAAIYGLQALIFIFRMRWDMIAWMIFYILAIPVFSFFLPLYSFWKMDDFSWGTTRLVVGEKGKKMVIHDEGKFDPRSIPLKSWNEYENELWDHDSNHSGSYLPPMKAEYDTHSVAASGYGGEYGRPGSVMTANAPGNGYNPRGLTPMASYQDIHAQAQAQSRAASFYAAPQVPYGGMGMGDPMSPFASNPNLQQPVMFDNRSMYQAAPGPGSAYNSFYGTPNQGQMLQHRDSSYSLNQQAQAQAPRPGSQHMPMSNQPSSRPATQVLPEMDWAPLDMGEAGISDAHLESSIRRICAEADLDNLTKKGVRKQLEQEHGVSLDQRKETINRIIEKVLNGEYRLMMRSR</sequence>
<keyword evidence="3" id="KW-1003">Cell membrane</keyword>
<dbReference type="RefSeq" id="XP_052945282.1">
    <property type="nucleotide sequence ID" value="XM_053092824.1"/>
</dbReference>
<evidence type="ECO:0000256" key="18">
    <source>
        <dbReference type="SAM" id="Phobius"/>
    </source>
</evidence>
<dbReference type="InterPro" id="IPR001609">
    <property type="entry name" value="Myosin_head_motor_dom-like"/>
</dbReference>
<dbReference type="Gene3D" id="3.40.850.10">
    <property type="entry name" value="Kinesin motor domain"/>
    <property type="match status" value="1"/>
</dbReference>
<proteinExistence type="inferred from homology"/>
<keyword evidence="6 18" id="KW-0812">Transmembrane</keyword>
<evidence type="ECO:0000256" key="12">
    <source>
        <dbReference type="ARBA" id="ARBA00023175"/>
    </source>
</evidence>
<dbReference type="Gene3D" id="1.20.58.530">
    <property type="match status" value="1"/>
</dbReference>
<dbReference type="GO" id="GO:0005524">
    <property type="term" value="F:ATP binding"/>
    <property type="evidence" value="ECO:0007669"/>
    <property type="project" value="UniProtKB-UniRule"/>
</dbReference>
<feature type="region of interest" description="Disordered" evidence="17">
    <location>
        <begin position="1868"/>
        <end position="1912"/>
    </location>
</feature>
<name>A0AA38LUB2_9TREE</name>
<dbReference type="Gene3D" id="3.10.120.10">
    <property type="entry name" value="Cytochrome b5-like heme/steroid binding domain"/>
    <property type="match status" value="1"/>
</dbReference>
<feature type="compositionally biased region" description="Polar residues" evidence="17">
    <location>
        <begin position="1882"/>
        <end position="1891"/>
    </location>
</feature>
<keyword evidence="14 16" id="KW-0009">Actin-binding</keyword>
<gene>
    <name evidence="21" type="ORF">MKK02DRAFT_44195</name>
</gene>
<dbReference type="Gene3D" id="1.10.10.820">
    <property type="match status" value="1"/>
</dbReference>
<dbReference type="EC" id="2.4.1.16" evidence="2"/>
<dbReference type="GO" id="GO:0016459">
    <property type="term" value="C:myosin complex"/>
    <property type="evidence" value="ECO:0007669"/>
    <property type="project" value="UniProtKB-KW"/>
</dbReference>
<keyword evidence="12 16" id="KW-0505">Motor protein</keyword>
<evidence type="ECO:0000256" key="3">
    <source>
        <dbReference type="ARBA" id="ARBA00022475"/>
    </source>
</evidence>
<dbReference type="GO" id="GO:0031505">
    <property type="term" value="P:fungal-type cell wall organization"/>
    <property type="evidence" value="ECO:0007669"/>
    <property type="project" value="TreeGrafter"/>
</dbReference>
<evidence type="ECO:0000256" key="1">
    <source>
        <dbReference type="ARBA" id="ARBA00004651"/>
    </source>
</evidence>
<dbReference type="PANTHER" id="PTHR22914:SF45">
    <property type="entry name" value="CHITIN SYNTHASE"/>
    <property type="match status" value="1"/>
</dbReference>
<comment type="similarity">
    <text evidence="16">Belongs to the TRAFAC class myosin-kinesin ATPase superfamily. Myosin family.</text>
</comment>
<keyword evidence="8 16" id="KW-0067">ATP-binding</keyword>
<dbReference type="InterPro" id="IPR014876">
    <property type="entry name" value="DEK_C"/>
</dbReference>
<protein>
    <recommendedName>
        <fullName evidence="2">chitin synthase</fullName>
        <ecNumber evidence="2">2.4.1.16</ecNumber>
    </recommendedName>
</protein>
<keyword evidence="4" id="KW-0328">Glycosyltransferase</keyword>
<reference evidence="21" key="1">
    <citation type="journal article" date="2022" name="G3 (Bethesda)">
        <title>High quality genome of the basidiomycete yeast Dioszegia hungarica PDD-24b-2 isolated from cloud water.</title>
        <authorList>
            <person name="Jarrige D."/>
            <person name="Haridas S."/>
            <person name="Bleykasten-Grosshans C."/>
            <person name="Joly M."/>
            <person name="Nadalig T."/>
            <person name="Sancelme M."/>
            <person name="Vuilleumier S."/>
            <person name="Grigoriev I.V."/>
            <person name="Amato P."/>
            <person name="Bringel F."/>
        </authorList>
    </citation>
    <scope>NUCLEOTIDE SEQUENCE</scope>
    <source>
        <strain evidence="21">PDD-24b-2</strain>
    </source>
</reference>
<feature type="transmembrane region" description="Helical" evidence="18">
    <location>
        <begin position="953"/>
        <end position="972"/>
    </location>
</feature>
<feature type="transmembrane region" description="Helical" evidence="18">
    <location>
        <begin position="913"/>
        <end position="932"/>
    </location>
</feature>
<dbReference type="GO" id="GO:0003779">
    <property type="term" value="F:actin binding"/>
    <property type="evidence" value="ECO:0007669"/>
    <property type="project" value="UniProtKB-KW"/>
</dbReference>
<keyword evidence="5" id="KW-0808">Transferase</keyword>
<evidence type="ECO:0000256" key="16">
    <source>
        <dbReference type="PROSITE-ProRule" id="PRU00782"/>
    </source>
</evidence>
<dbReference type="GO" id="GO:0006031">
    <property type="term" value="P:chitin biosynthetic process"/>
    <property type="evidence" value="ECO:0007669"/>
    <property type="project" value="TreeGrafter"/>
</dbReference>
<evidence type="ECO:0000256" key="15">
    <source>
        <dbReference type="ARBA" id="ARBA00048014"/>
    </source>
</evidence>
<evidence type="ECO:0000313" key="22">
    <source>
        <dbReference type="Proteomes" id="UP001164286"/>
    </source>
</evidence>
<dbReference type="Gene3D" id="1.20.120.720">
    <property type="entry name" value="Myosin VI head, motor domain, U50 subdomain"/>
    <property type="match status" value="1"/>
</dbReference>
<feature type="binding site" evidence="16">
    <location>
        <begin position="124"/>
        <end position="131"/>
    </location>
    <ligand>
        <name>ATP</name>
        <dbReference type="ChEBI" id="CHEBI:30616"/>
    </ligand>
</feature>
<dbReference type="InterPro" id="IPR027417">
    <property type="entry name" value="P-loop_NTPase"/>
</dbReference>
<dbReference type="InterPro" id="IPR036400">
    <property type="entry name" value="Cyt_B5-like_heme/steroid_sf"/>
</dbReference>
<evidence type="ECO:0000256" key="4">
    <source>
        <dbReference type="ARBA" id="ARBA00022676"/>
    </source>
</evidence>
<dbReference type="SMART" id="SM00242">
    <property type="entry name" value="MYSc"/>
    <property type="match status" value="1"/>
</dbReference>
<evidence type="ECO:0000259" key="19">
    <source>
        <dbReference type="PROSITE" id="PS51456"/>
    </source>
</evidence>
<feature type="transmembrane region" description="Helical" evidence="18">
    <location>
        <begin position="1670"/>
        <end position="1693"/>
    </location>
</feature>
<dbReference type="GO" id="GO:0003774">
    <property type="term" value="F:cytoskeletal motor activity"/>
    <property type="evidence" value="ECO:0007669"/>
    <property type="project" value="UniProtKB-UniRule"/>
</dbReference>
<feature type="compositionally biased region" description="Polar residues" evidence="17">
    <location>
        <begin position="1901"/>
        <end position="1912"/>
    </location>
</feature>
<keyword evidence="9 18" id="KW-1133">Transmembrane helix</keyword>
<dbReference type="PROSITE" id="PS51998">
    <property type="entry name" value="DEK_C"/>
    <property type="match status" value="1"/>
</dbReference>
<evidence type="ECO:0000313" key="21">
    <source>
        <dbReference type="EMBL" id="KAI9635505.1"/>
    </source>
</evidence>
<dbReference type="SUPFAM" id="SSF109715">
    <property type="entry name" value="DEK C-terminal domain"/>
    <property type="match status" value="1"/>
</dbReference>
<dbReference type="InterPro" id="IPR036961">
    <property type="entry name" value="Kinesin_motor_dom_sf"/>
</dbReference>
<evidence type="ECO:0000256" key="9">
    <source>
        <dbReference type="ARBA" id="ARBA00022989"/>
    </source>
</evidence>
<dbReference type="Proteomes" id="UP001164286">
    <property type="component" value="Unassembled WGS sequence"/>
</dbReference>
<dbReference type="PROSITE" id="PS51456">
    <property type="entry name" value="MYOSIN_MOTOR"/>
    <property type="match status" value="1"/>
</dbReference>
<evidence type="ECO:0000256" key="13">
    <source>
        <dbReference type="ARBA" id="ARBA00023180"/>
    </source>
</evidence>
<feature type="domain" description="DEK-C" evidence="20">
    <location>
        <begin position="1930"/>
        <end position="1985"/>
    </location>
</feature>
<dbReference type="SUPFAM" id="SSF52540">
    <property type="entry name" value="P-loop containing nucleoside triphosphate hydrolases"/>
    <property type="match status" value="1"/>
</dbReference>
<dbReference type="PRINTS" id="PR00193">
    <property type="entry name" value="MYOSINHEAVY"/>
</dbReference>
<evidence type="ECO:0000256" key="6">
    <source>
        <dbReference type="ARBA" id="ARBA00022692"/>
    </source>
</evidence>
<dbReference type="Pfam" id="PF03142">
    <property type="entry name" value="Chitin_synth_2"/>
    <property type="match status" value="1"/>
</dbReference>
<keyword evidence="22" id="KW-1185">Reference proteome</keyword>
<dbReference type="EMBL" id="JAKWFO010000005">
    <property type="protein sequence ID" value="KAI9635505.1"/>
    <property type="molecule type" value="Genomic_DNA"/>
</dbReference>
<evidence type="ECO:0000256" key="7">
    <source>
        <dbReference type="ARBA" id="ARBA00022741"/>
    </source>
</evidence>
<dbReference type="InterPro" id="IPR029044">
    <property type="entry name" value="Nucleotide-diphossugar_trans"/>
</dbReference>
<dbReference type="Pfam" id="PF08766">
    <property type="entry name" value="DEK_C"/>
    <property type="match status" value="1"/>
</dbReference>
<evidence type="ECO:0000256" key="8">
    <source>
        <dbReference type="ARBA" id="ARBA00022840"/>
    </source>
</evidence>
<evidence type="ECO:0000256" key="11">
    <source>
        <dbReference type="ARBA" id="ARBA00023136"/>
    </source>
</evidence>
<keyword evidence="7 16" id="KW-0547">Nucleotide-binding</keyword>
<evidence type="ECO:0000256" key="2">
    <source>
        <dbReference type="ARBA" id="ARBA00012543"/>
    </source>
</evidence>
<dbReference type="CDD" id="cd04190">
    <property type="entry name" value="Chitin_synth_C"/>
    <property type="match status" value="1"/>
</dbReference>
<evidence type="ECO:0000259" key="20">
    <source>
        <dbReference type="PROSITE" id="PS51998"/>
    </source>
</evidence>
<feature type="domain" description="Myosin motor" evidence="19">
    <location>
        <begin position="13"/>
        <end position="774"/>
    </location>
</feature>
<dbReference type="CDD" id="cd14879">
    <property type="entry name" value="MYSc_Myo17"/>
    <property type="match status" value="1"/>
</dbReference>
<comment type="catalytic activity">
    <reaction evidence="15">
        <text>[(1-&gt;4)-N-acetyl-beta-D-glucosaminyl](n) + UDP-N-acetyl-alpha-D-glucosamine = [(1-&gt;4)-N-acetyl-beta-D-glucosaminyl](n+1) + UDP + H(+)</text>
        <dbReference type="Rhea" id="RHEA:16637"/>
        <dbReference type="Rhea" id="RHEA-COMP:9593"/>
        <dbReference type="Rhea" id="RHEA-COMP:9595"/>
        <dbReference type="ChEBI" id="CHEBI:15378"/>
        <dbReference type="ChEBI" id="CHEBI:17029"/>
        <dbReference type="ChEBI" id="CHEBI:57705"/>
        <dbReference type="ChEBI" id="CHEBI:58223"/>
        <dbReference type="EC" id="2.4.1.16"/>
    </reaction>
</comment>
<feature type="transmembrane region" description="Helical" evidence="18">
    <location>
        <begin position="1615"/>
        <end position="1636"/>
    </location>
</feature>
<feature type="transmembrane region" description="Helical" evidence="18">
    <location>
        <begin position="1217"/>
        <end position="1239"/>
    </location>
</feature>
<dbReference type="PANTHER" id="PTHR22914">
    <property type="entry name" value="CHITIN SYNTHASE"/>
    <property type="match status" value="1"/>
</dbReference>
<accession>A0AA38LUB2</accession>
<dbReference type="GO" id="GO:0030428">
    <property type="term" value="C:cell septum"/>
    <property type="evidence" value="ECO:0007669"/>
    <property type="project" value="TreeGrafter"/>
</dbReference>
<dbReference type="GO" id="GO:0005886">
    <property type="term" value="C:plasma membrane"/>
    <property type="evidence" value="ECO:0007669"/>
    <property type="project" value="UniProtKB-SubCell"/>
</dbReference>
<dbReference type="SUPFAM" id="SSF55856">
    <property type="entry name" value="Cytochrome b5-like heme/steroid binding domain"/>
    <property type="match status" value="1"/>
</dbReference>
<comment type="caution">
    <text evidence="21">The sequence shown here is derived from an EMBL/GenBank/DDBJ whole genome shotgun (WGS) entry which is preliminary data.</text>
</comment>
<dbReference type="GO" id="GO:0004100">
    <property type="term" value="F:chitin synthase activity"/>
    <property type="evidence" value="ECO:0007669"/>
    <property type="project" value="UniProtKB-EC"/>
</dbReference>
<dbReference type="SUPFAM" id="SSF53448">
    <property type="entry name" value="Nucleotide-diphospho-sugar transferases"/>
    <property type="match status" value="1"/>
</dbReference>
<dbReference type="InterPro" id="IPR036037">
    <property type="entry name" value="MYSc_Myo17"/>
</dbReference>
<dbReference type="Pfam" id="PF00063">
    <property type="entry name" value="Myosin_head"/>
    <property type="match status" value="1"/>
</dbReference>
<feature type="region of interest" description="Actin-binding" evidence="16">
    <location>
        <begin position="652"/>
        <end position="674"/>
    </location>
</feature>
<dbReference type="InterPro" id="IPR004835">
    <property type="entry name" value="Chitin_synth"/>
</dbReference>
<keyword evidence="13" id="KW-0325">Glycoprotein</keyword>
<organism evidence="21 22">
    <name type="scientific">Dioszegia hungarica</name>
    <dbReference type="NCBI Taxonomy" id="4972"/>
    <lineage>
        <taxon>Eukaryota</taxon>
        <taxon>Fungi</taxon>
        <taxon>Dikarya</taxon>
        <taxon>Basidiomycota</taxon>
        <taxon>Agaricomycotina</taxon>
        <taxon>Tremellomycetes</taxon>
        <taxon>Tremellales</taxon>
        <taxon>Bulleribasidiaceae</taxon>
        <taxon>Dioszegia</taxon>
    </lineage>
</organism>
<feature type="transmembrane region" description="Helical" evidence="18">
    <location>
        <begin position="1642"/>
        <end position="1663"/>
    </location>
</feature>
<evidence type="ECO:0000256" key="17">
    <source>
        <dbReference type="SAM" id="MobiDB-lite"/>
    </source>
</evidence>
<evidence type="ECO:0000256" key="10">
    <source>
        <dbReference type="ARBA" id="ARBA00023123"/>
    </source>
</evidence>
<comment type="subcellular location">
    <subcellularLocation>
        <location evidence="1">Cell membrane</location>
        <topology evidence="1">Multi-pass membrane protein</topology>
    </subcellularLocation>
</comment>